<dbReference type="PRINTS" id="PR01411">
    <property type="entry name" value="CCMFBIOGNSIS"/>
</dbReference>
<dbReference type="InterPro" id="IPR032523">
    <property type="entry name" value="CcmF_C"/>
</dbReference>
<keyword evidence="3" id="KW-1003">Cell membrane</keyword>
<evidence type="ECO:0000259" key="12">
    <source>
        <dbReference type="Pfam" id="PF16327"/>
    </source>
</evidence>
<evidence type="ECO:0000256" key="4">
    <source>
        <dbReference type="ARBA" id="ARBA00022519"/>
    </source>
</evidence>
<sequence length="634" mass="68800">MALALAGYAFAASVAGQARGAPALVDSGRKACYVLVLVLLVATLSLVQSFITRDFSLAYVAAHSNLAMPNIYTWVAFYAGNEGSLLYIAFALSVMAAVAIWLAPAATRPDAGLDGCRPDRLPFAVPDGQGINPLLTHFGMFFHPPALMAGLVGISIPFAFSLGGLIGGRAGDEWIDAGRAWGVGIWALLAAGLLLGSWWAYTILGWGGFWFWDPVENAAFMPWIALTAFVHSIMVQKRRGMFRMWNIVLIDVAFALALYGMFMNRGGPVPSVHSFGASTLGWVFLLFLAVGVVVPLAIFFWRYDRMRSAQRLDSLLSREAAFLLNNLLLLGVAFATLWGTVYPLLSRLFADQEITVARPFYDQVNGPLMLALVLLMGVGPLLPWRRANLQSLRRALMLPGSVAAAMVVVLLVAGIRQPYAVIGFALCALVATGIVAEWVRGVVARRRSAGDNPAIGFLRLIAANRPRYGGYIVHLAVIMVALGVVGQSFYGVQRDVVLAPGESVTVRDYRMEYVDTTTFAFSDRTEFRSTVELYRDGELLEVMQPRRTFHPEQNMAATRAAIRSTPVEDFYVVPSENIDGGAVGFRVLVNPLVWWMWVAGAVMIAGTVVALWPSRVPERRPVPAPAVAGPAAAD</sequence>
<accession>A0AA35RHR7</accession>
<feature type="transmembrane region" description="Helical" evidence="10">
    <location>
        <begin position="421"/>
        <end position="439"/>
    </location>
</feature>
<feature type="transmembrane region" description="Helical" evidence="10">
    <location>
        <begin position="85"/>
        <end position="103"/>
    </location>
</feature>
<feature type="transmembrane region" description="Helical" evidence="10">
    <location>
        <begin position="322"/>
        <end position="345"/>
    </location>
</feature>
<keyword evidence="6" id="KW-0201">Cytochrome c-type biogenesis</keyword>
<dbReference type="InterPro" id="IPR003568">
    <property type="entry name" value="Cyt_c_biogenesis_CcmF"/>
</dbReference>
<evidence type="ECO:0000256" key="3">
    <source>
        <dbReference type="ARBA" id="ARBA00022475"/>
    </source>
</evidence>
<evidence type="ECO:0000256" key="10">
    <source>
        <dbReference type="SAM" id="Phobius"/>
    </source>
</evidence>
<dbReference type="Pfam" id="PF16327">
    <property type="entry name" value="CcmF_C"/>
    <property type="match status" value="1"/>
</dbReference>
<dbReference type="PANTHER" id="PTHR43653:SF1">
    <property type="entry name" value="CYTOCHROME C-TYPE BIOGENESIS PROTEIN CCMF"/>
    <property type="match status" value="1"/>
</dbReference>
<organism evidence="13 14">
    <name type="scientific">Geodia barretti</name>
    <name type="common">Barrett's horny sponge</name>
    <dbReference type="NCBI Taxonomy" id="519541"/>
    <lineage>
        <taxon>Eukaryota</taxon>
        <taxon>Metazoa</taxon>
        <taxon>Porifera</taxon>
        <taxon>Demospongiae</taxon>
        <taxon>Heteroscleromorpha</taxon>
        <taxon>Tetractinellida</taxon>
        <taxon>Astrophorina</taxon>
        <taxon>Geodiidae</taxon>
        <taxon>Geodia</taxon>
    </lineage>
</organism>
<comment type="subcellular location">
    <subcellularLocation>
        <location evidence="1">Cell inner membrane</location>
        <topology evidence="1">Multi-pass membrane protein</topology>
    </subcellularLocation>
</comment>
<keyword evidence="7 10" id="KW-1133">Transmembrane helix</keyword>
<feature type="transmembrane region" description="Helical" evidence="10">
    <location>
        <begin position="146"/>
        <end position="168"/>
    </location>
</feature>
<dbReference type="Proteomes" id="UP001174909">
    <property type="component" value="Unassembled WGS sequence"/>
</dbReference>
<dbReference type="AlphaFoldDB" id="A0AA35RHR7"/>
<evidence type="ECO:0000256" key="6">
    <source>
        <dbReference type="ARBA" id="ARBA00022748"/>
    </source>
</evidence>
<keyword evidence="14" id="KW-1185">Reference proteome</keyword>
<feature type="domain" description="Cytochrome c assembly protein" evidence="11">
    <location>
        <begin position="71"/>
        <end position="263"/>
    </location>
</feature>
<dbReference type="InterPro" id="IPR002541">
    <property type="entry name" value="Cyt_c_assembly"/>
</dbReference>
<evidence type="ECO:0000256" key="8">
    <source>
        <dbReference type="ARBA" id="ARBA00023136"/>
    </source>
</evidence>
<dbReference type="GO" id="GO:0015232">
    <property type="term" value="F:heme transmembrane transporter activity"/>
    <property type="evidence" value="ECO:0007669"/>
    <property type="project" value="InterPro"/>
</dbReference>
<evidence type="ECO:0000256" key="1">
    <source>
        <dbReference type="ARBA" id="ARBA00004429"/>
    </source>
</evidence>
<dbReference type="GO" id="GO:0020037">
    <property type="term" value="F:heme binding"/>
    <property type="evidence" value="ECO:0007669"/>
    <property type="project" value="InterPro"/>
</dbReference>
<feature type="domain" description="Cytochrome c-type biogenesis protein CcmF C-terminal" evidence="12">
    <location>
        <begin position="285"/>
        <end position="611"/>
    </location>
</feature>
<dbReference type="Pfam" id="PF01578">
    <property type="entry name" value="Cytochrom_C_asm"/>
    <property type="match status" value="1"/>
</dbReference>
<dbReference type="InterPro" id="IPR003567">
    <property type="entry name" value="Cyt_c_biogenesis"/>
</dbReference>
<evidence type="ECO:0000313" key="13">
    <source>
        <dbReference type="EMBL" id="CAI8011729.1"/>
    </source>
</evidence>
<evidence type="ECO:0000313" key="14">
    <source>
        <dbReference type="Proteomes" id="UP001174909"/>
    </source>
</evidence>
<gene>
    <name evidence="13" type="ORF">GBAR_LOCUS7526</name>
</gene>
<dbReference type="GO" id="GO:0005886">
    <property type="term" value="C:plasma membrane"/>
    <property type="evidence" value="ECO:0007669"/>
    <property type="project" value="UniProtKB-SubCell"/>
</dbReference>
<feature type="transmembrane region" description="Helical" evidence="10">
    <location>
        <begin position="592"/>
        <end position="612"/>
    </location>
</feature>
<keyword evidence="8 10" id="KW-0472">Membrane</keyword>
<feature type="transmembrane region" description="Helical" evidence="10">
    <location>
        <begin position="180"/>
        <end position="199"/>
    </location>
</feature>
<evidence type="ECO:0000256" key="9">
    <source>
        <dbReference type="ARBA" id="ARBA00037230"/>
    </source>
</evidence>
<feature type="transmembrane region" description="Helical" evidence="10">
    <location>
        <begin position="242"/>
        <end position="262"/>
    </location>
</feature>
<feature type="transmembrane region" description="Helical" evidence="10">
    <location>
        <begin position="365"/>
        <end position="384"/>
    </location>
</feature>
<feature type="transmembrane region" description="Helical" evidence="10">
    <location>
        <begin position="219"/>
        <end position="235"/>
    </location>
</feature>
<dbReference type="PRINTS" id="PR01410">
    <property type="entry name" value="CCBIOGENESIS"/>
</dbReference>
<comment type="caution">
    <text evidence="13">The sequence shown here is derived from an EMBL/GenBank/DDBJ whole genome shotgun (WGS) entry which is preliminary data.</text>
</comment>
<dbReference type="EMBL" id="CASHTH010001119">
    <property type="protein sequence ID" value="CAI8011729.1"/>
    <property type="molecule type" value="Genomic_DNA"/>
</dbReference>
<dbReference type="GO" id="GO:0017004">
    <property type="term" value="P:cytochrome complex assembly"/>
    <property type="evidence" value="ECO:0007669"/>
    <property type="project" value="UniProtKB-KW"/>
</dbReference>
<keyword evidence="4" id="KW-0997">Cell inner membrane</keyword>
<evidence type="ECO:0000259" key="11">
    <source>
        <dbReference type="Pfam" id="PF01578"/>
    </source>
</evidence>
<evidence type="ECO:0000256" key="7">
    <source>
        <dbReference type="ARBA" id="ARBA00022989"/>
    </source>
</evidence>
<name>A0AA35RHR7_GEOBA</name>
<keyword evidence="5 10" id="KW-0812">Transmembrane</keyword>
<feature type="transmembrane region" description="Helical" evidence="10">
    <location>
        <begin position="468"/>
        <end position="490"/>
    </location>
</feature>
<feature type="transmembrane region" description="Helical" evidence="10">
    <location>
        <begin position="282"/>
        <end position="301"/>
    </location>
</feature>
<evidence type="ECO:0000256" key="2">
    <source>
        <dbReference type="ARBA" id="ARBA00009186"/>
    </source>
</evidence>
<feature type="transmembrane region" description="Helical" evidence="10">
    <location>
        <begin position="30"/>
        <end position="47"/>
    </location>
</feature>
<evidence type="ECO:0000256" key="5">
    <source>
        <dbReference type="ARBA" id="ARBA00022692"/>
    </source>
</evidence>
<dbReference type="PANTHER" id="PTHR43653">
    <property type="entry name" value="CYTOCHROME C ASSEMBLY PROTEIN-RELATED"/>
    <property type="match status" value="1"/>
</dbReference>
<proteinExistence type="inferred from homology"/>
<comment type="similarity">
    <text evidence="2">Belongs to the CcmF/CycK/Ccl1/NrfE/CcsA family.</text>
</comment>
<comment type="function">
    <text evidence="9">Required for the biogenesis of c-type cytochromes. Possible subunit of a heme lyase.</text>
</comment>
<protein>
    <submittedName>
        <fullName evidence="13">Cytochrome c-type biogenesis protein CcmF</fullName>
    </submittedName>
</protein>
<reference evidence="13" key="1">
    <citation type="submission" date="2023-03" db="EMBL/GenBank/DDBJ databases">
        <authorList>
            <person name="Steffen K."/>
            <person name="Cardenas P."/>
        </authorList>
    </citation>
    <scope>NUCLEOTIDE SEQUENCE</scope>
</reference>
<feature type="transmembrane region" description="Helical" evidence="10">
    <location>
        <begin position="396"/>
        <end position="415"/>
    </location>
</feature>